<dbReference type="GO" id="GO:0016740">
    <property type="term" value="F:transferase activity"/>
    <property type="evidence" value="ECO:0007669"/>
    <property type="project" value="UniProtKB-KW"/>
</dbReference>
<dbReference type="SUPFAM" id="SSF75169">
    <property type="entry name" value="DsrEFH-like"/>
    <property type="match status" value="1"/>
</dbReference>
<dbReference type="AlphaFoldDB" id="A0A4R5LSP9"/>
<dbReference type="PANTHER" id="PTHR37526:SF1">
    <property type="entry name" value="PROTEIN TUSB"/>
    <property type="match status" value="1"/>
</dbReference>
<keyword evidence="1" id="KW-0808">Transferase</keyword>
<reference evidence="1 2" key="1">
    <citation type="submission" date="2019-03" db="EMBL/GenBank/DDBJ databases">
        <title>Seongchinamella monodicae gen. nov., sp. nov., a novel member of the Gammaproteobacteria isolated from a tidal mudflat of beach.</title>
        <authorList>
            <person name="Yang H.G."/>
            <person name="Kang J.W."/>
            <person name="Lee S.D."/>
        </authorList>
    </citation>
    <scope>NUCLEOTIDE SEQUENCE [LARGE SCALE GENOMIC DNA]</scope>
    <source>
        <strain evidence="1 2">GH4-78</strain>
    </source>
</reference>
<keyword evidence="2" id="KW-1185">Reference proteome</keyword>
<dbReference type="RefSeq" id="WP_133212441.1">
    <property type="nucleotide sequence ID" value="NZ_SMSE01000002.1"/>
</dbReference>
<protein>
    <submittedName>
        <fullName evidence="1">Sulfurtransferase complex subunit TusB</fullName>
    </submittedName>
</protein>
<dbReference type="PANTHER" id="PTHR37526">
    <property type="entry name" value="PROTEIN TUSB"/>
    <property type="match status" value="1"/>
</dbReference>
<comment type="caution">
    <text evidence="1">The sequence shown here is derived from an EMBL/GenBank/DDBJ whole genome shotgun (WGS) entry which is preliminary data.</text>
</comment>
<name>A0A4R5LSP9_9GAMM</name>
<dbReference type="EMBL" id="SMSE01000002">
    <property type="protein sequence ID" value="TDG13955.1"/>
    <property type="molecule type" value="Genomic_DNA"/>
</dbReference>
<dbReference type="GO" id="GO:0002143">
    <property type="term" value="P:tRNA wobble position uridine thiolation"/>
    <property type="evidence" value="ECO:0007669"/>
    <property type="project" value="InterPro"/>
</dbReference>
<dbReference type="Gene3D" id="3.40.1260.10">
    <property type="entry name" value="DsrEFH-like"/>
    <property type="match status" value="1"/>
</dbReference>
<accession>A0A4R5LSP9</accession>
<dbReference type="InterPro" id="IPR007215">
    <property type="entry name" value="Sulphur_relay_TusB/DsrH"/>
</dbReference>
<proteinExistence type="predicted"/>
<evidence type="ECO:0000313" key="2">
    <source>
        <dbReference type="Proteomes" id="UP000295554"/>
    </source>
</evidence>
<dbReference type="OrthoDB" id="9795117at2"/>
<organism evidence="1 2">
    <name type="scientific">Seongchinamella unica</name>
    <dbReference type="NCBI Taxonomy" id="2547392"/>
    <lineage>
        <taxon>Bacteria</taxon>
        <taxon>Pseudomonadati</taxon>
        <taxon>Pseudomonadota</taxon>
        <taxon>Gammaproteobacteria</taxon>
        <taxon>Cellvibrionales</taxon>
        <taxon>Halieaceae</taxon>
        <taxon>Seongchinamella</taxon>
    </lineage>
</organism>
<dbReference type="Pfam" id="PF04077">
    <property type="entry name" value="DsrH"/>
    <property type="match status" value="1"/>
</dbReference>
<dbReference type="NCBIfam" id="TIGR03011">
    <property type="entry name" value="sulf_tusB_dsrH"/>
    <property type="match status" value="1"/>
</dbReference>
<gene>
    <name evidence="1" type="primary">dsrH</name>
    <name evidence="1" type="ORF">E2F43_10690</name>
</gene>
<dbReference type="InterPro" id="IPR027396">
    <property type="entry name" value="DsrEFH-like"/>
</dbReference>
<dbReference type="Proteomes" id="UP000295554">
    <property type="component" value="Unassembled WGS sequence"/>
</dbReference>
<sequence>MLLHTLNCSADSDAFRDCLRVAGENDTIVLIGDGVYLALPNTSPRLALDANPARIVALDTDTAAAGLAHRLTGIERIDMDGLVSLTEVYPRQVAWY</sequence>
<evidence type="ECO:0000313" key="1">
    <source>
        <dbReference type="EMBL" id="TDG13955.1"/>
    </source>
</evidence>
<dbReference type="GO" id="GO:1990228">
    <property type="term" value="C:sulfurtransferase complex"/>
    <property type="evidence" value="ECO:0007669"/>
    <property type="project" value="TreeGrafter"/>
</dbReference>